<sequence length="369" mass="40537">MSVSSVQSVWRFWAFSVGLTLLLLATSEVMAKSVTDMLGRTVEVPDRIERVVGAAPPITSLMFALAPEALVGLNMPFAAGDERFIGTRLPALPVVGGILGHGRRMQPESILELRPDVALALTGSIVPQASIDETIRLFKQVGVPVVFVTLDTLADWPQAFQFVGQLLGKETRAQELGSYITEAMARVTQAVADIPESSRKRVYYAQGRDGLATECDTSFHAQGIRWAGGYNVHRCPSSSYMGMEAVSLEQVLAYAPQVVIVQDNSFLPRFQEHGPWRRLQAQVLTVPKSPLNWLDRPASFMLALGIQWLTHELYPERFPLDLKGTTQAFYARFFGVTLTDADFDSLFAVQGEGAAGSMHQHSLHHHGAE</sequence>
<evidence type="ECO:0000259" key="1">
    <source>
        <dbReference type="PROSITE" id="PS50983"/>
    </source>
</evidence>
<keyword evidence="3" id="KW-1185">Reference proteome</keyword>
<accession>A0A562J071</accession>
<evidence type="ECO:0000313" key="3">
    <source>
        <dbReference type="Proteomes" id="UP000319627"/>
    </source>
</evidence>
<reference evidence="2 3" key="1">
    <citation type="submission" date="2019-07" db="EMBL/GenBank/DDBJ databases">
        <title>Genomic Encyclopedia of Type Strains, Phase I: the one thousand microbial genomes (KMG-I) project.</title>
        <authorList>
            <person name="Kyrpides N."/>
        </authorList>
    </citation>
    <scope>NUCLEOTIDE SEQUENCE [LARGE SCALE GENOMIC DNA]</scope>
    <source>
        <strain evidence="2 3">DSM 375</strain>
    </source>
</reference>
<dbReference type="Gene3D" id="1.20.58.2180">
    <property type="match status" value="1"/>
</dbReference>
<proteinExistence type="predicted"/>
<dbReference type="EMBL" id="VLKG01000002">
    <property type="protein sequence ID" value="TWH76547.1"/>
    <property type="molecule type" value="Genomic_DNA"/>
</dbReference>
<dbReference type="OrthoDB" id="9775594at2"/>
<name>A0A562J071_9GAMM</name>
<gene>
    <name evidence="2" type="ORF">LX59_00587</name>
</gene>
<dbReference type="SUPFAM" id="SSF53807">
    <property type="entry name" value="Helical backbone' metal receptor"/>
    <property type="match status" value="1"/>
</dbReference>
<evidence type="ECO:0000313" key="2">
    <source>
        <dbReference type="EMBL" id="TWH76547.1"/>
    </source>
</evidence>
<dbReference type="AlphaFoldDB" id="A0A562J071"/>
<organism evidence="2 3">
    <name type="scientific">Azomonas agilis</name>
    <dbReference type="NCBI Taxonomy" id="116849"/>
    <lineage>
        <taxon>Bacteria</taxon>
        <taxon>Pseudomonadati</taxon>
        <taxon>Pseudomonadota</taxon>
        <taxon>Gammaproteobacteria</taxon>
        <taxon>Pseudomonadales</taxon>
        <taxon>Pseudomonadaceae</taxon>
        <taxon>Azomonas</taxon>
    </lineage>
</organism>
<dbReference type="Gene3D" id="3.40.50.1980">
    <property type="entry name" value="Nitrogenase molybdenum iron protein domain"/>
    <property type="match status" value="2"/>
</dbReference>
<dbReference type="InterPro" id="IPR050902">
    <property type="entry name" value="ABC_Transporter_SBP"/>
</dbReference>
<dbReference type="Proteomes" id="UP000319627">
    <property type="component" value="Unassembled WGS sequence"/>
</dbReference>
<dbReference type="PANTHER" id="PTHR30535">
    <property type="entry name" value="VITAMIN B12-BINDING PROTEIN"/>
    <property type="match status" value="1"/>
</dbReference>
<comment type="caution">
    <text evidence="2">The sequence shown here is derived from an EMBL/GenBank/DDBJ whole genome shotgun (WGS) entry which is preliminary data.</text>
</comment>
<dbReference type="Pfam" id="PF01497">
    <property type="entry name" value="Peripla_BP_2"/>
    <property type="match status" value="1"/>
</dbReference>
<dbReference type="PANTHER" id="PTHR30535:SF34">
    <property type="entry name" value="MOLYBDATE-BINDING PROTEIN MOLA"/>
    <property type="match status" value="1"/>
</dbReference>
<dbReference type="PROSITE" id="PS50983">
    <property type="entry name" value="FE_B12_PBP"/>
    <property type="match status" value="1"/>
</dbReference>
<feature type="domain" description="Fe/B12 periplasmic-binding" evidence="1">
    <location>
        <begin position="50"/>
        <end position="317"/>
    </location>
</feature>
<protein>
    <submittedName>
        <fullName evidence="2">Iron complex transport system substrate-binding protein</fullName>
    </submittedName>
</protein>
<dbReference type="InterPro" id="IPR002491">
    <property type="entry name" value="ABC_transptr_periplasmic_BD"/>
</dbReference>